<protein>
    <submittedName>
        <fullName evidence="3">TadE-like protein</fullName>
    </submittedName>
</protein>
<feature type="domain" description="TadE-like" evidence="2">
    <location>
        <begin position="18"/>
        <end position="53"/>
    </location>
</feature>
<name>A0A238J5T1_9RHOB</name>
<dbReference type="InterPro" id="IPR012495">
    <property type="entry name" value="TadE-like_dom"/>
</dbReference>
<dbReference type="OrthoDB" id="7907064at2"/>
<dbReference type="Proteomes" id="UP000201838">
    <property type="component" value="Unassembled WGS sequence"/>
</dbReference>
<organism evidence="3 4">
    <name type="scientific">Boseongicola aestuarii</name>
    <dbReference type="NCBI Taxonomy" id="1470561"/>
    <lineage>
        <taxon>Bacteria</taxon>
        <taxon>Pseudomonadati</taxon>
        <taxon>Pseudomonadota</taxon>
        <taxon>Alphaproteobacteria</taxon>
        <taxon>Rhodobacterales</taxon>
        <taxon>Paracoccaceae</taxon>
        <taxon>Boseongicola</taxon>
    </lineage>
</organism>
<evidence type="ECO:0000256" key="1">
    <source>
        <dbReference type="SAM" id="Phobius"/>
    </source>
</evidence>
<dbReference type="EMBL" id="FXXQ01000015">
    <property type="protein sequence ID" value="SMX25310.1"/>
    <property type="molecule type" value="Genomic_DNA"/>
</dbReference>
<keyword evidence="1" id="KW-0472">Membrane</keyword>
<evidence type="ECO:0000313" key="4">
    <source>
        <dbReference type="Proteomes" id="UP000201838"/>
    </source>
</evidence>
<keyword evidence="4" id="KW-1185">Reference proteome</keyword>
<keyword evidence="1" id="KW-1133">Transmembrane helix</keyword>
<sequence length="197" mass="21809">MIRSFLNTLRRFNKGQDGNATIEFVIFFPALMTLFLMGFESGYYMLRNVMLERSVDISIRDVRLSNNALPDFEDLKKTICKNAHILADCEDSIQIELQPVATKPGEVAKLRASTLCRDVTSKEDPLDFTTYDIGTQNQMMLVRVCALSKPLFPSTRYSAGMVKDMAGNYAIVATAAFVTEPGARAAKVKDTTSGAGE</sequence>
<gene>
    <name evidence="3" type="ORF">BOA8489_03449</name>
</gene>
<reference evidence="3 4" key="1">
    <citation type="submission" date="2017-05" db="EMBL/GenBank/DDBJ databases">
        <authorList>
            <person name="Song R."/>
            <person name="Chenine A.L."/>
            <person name="Ruprecht R.M."/>
        </authorList>
    </citation>
    <scope>NUCLEOTIDE SEQUENCE [LARGE SCALE GENOMIC DNA]</scope>
    <source>
        <strain evidence="3 4">CECT 8489</strain>
    </source>
</reference>
<dbReference type="Pfam" id="PF07811">
    <property type="entry name" value="TadE"/>
    <property type="match status" value="1"/>
</dbReference>
<dbReference type="RefSeq" id="WP_093975510.1">
    <property type="nucleotide sequence ID" value="NZ_FXXQ01000015.1"/>
</dbReference>
<dbReference type="AlphaFoldDB" id="A0A238J5T1"/>
<accession>A0A238J5T1</accession>
<feature type="transmembrane region" description="Helical" evidence="1">
    <location>
        <begin position="21"/>
        <end position="46"/>
    </location>
</feature>
<keyword evidence="1" id="KW-0812">Transmembrane</keyword>
<evidence type="ECO:0000259" key="2">
    <source>
        <dbReference type="Pfam" id="PF07811"/>
    </source>
</evidence>
<evidence type="ECO:0000313" key="3">
    <source>
        <dbReference type="EMBL" id="SMX25310.1"/>
    </source>
</evidence>
<proteinExistence type="predicted"/>